<dbReference type="KEGG" id="sde:Sde_2558"/>
<keyword evidence="1" id="KW-0479">Metal-binding</keyword>
<evidence type="ECO:0000256" key="1">
    <source>
        <dbReference type="ARBA" id="ARBA00022723"/>
    </source>
</evidence>
<dbReference type="Pfam" id="PF05567">
    <property type="entry name" value="T4P_PilY1"/>
    <property type="match status" value="1"/>
</dbReference>
<feature type="region of interest" description="Disordered" evidence="3">
    <location>
        <begin position="238"/>
        <end position="267"/>
    </location>
</feature>
<accession>Q21HL1</accession>
<organism evidence="6 7">
    <name type="scientific">Saccharophagus degradans (strain 2-40 / ATCC 43961 / DSM 17024)</name>
    <dbReference type="NCBI Taxonomy" id="203122"/>
    <lineage>
        <taxon>Bacteria</taxon>
        <taxon>Pseudomonadati</taxon>
        <taxon>Pseudomonadota</taxon>
        <taxon>Gammaproteobacteria</taxon>
        <taxon>Cellvibrionales</taxon>
        <taxon>Cellvibrionaceae</taxon>
        <taxon>Saccharophagus</taxon>
    </lineage>
</organism>
<gene>
    <name evidence="6" type="ordered locus">Sde_2558</name>
</gene>
<feature type="signal peptide" evidence="4">
    <location>
        <begin position="1"/>
        <end position="33"/>
    </location>
</feature>
<evidence type="ECO:0000259" key="5">
    <source>
        <dbReference type="Pfam" id="PF05567"/>
    </source>
</evidence>
<dbReference type="STRING" id="203122.Sde_2558"/>
<evidence type="ECO:0000313" key="6">
    <source>
        <dbReference type="EMBL" id="ABD81818.1"/>
    </source>
</evidence>
<dbReference type="RefSeq" id="WP_011469035.1">
    <property type="nucleotide sequence ID" value="NC_007912.1"/>
</dbReference>
<feature type="domain" description="PilY1 beta-propeller" evidence="5">
    <location>
        <begin position="1107"/>
        <end position="1504"/>
    </location>
</feature>
<dbReference type="GO" id="GO:0046872">
    <property type="term" value="F:metal ion binding"/>
    <property type="evidence" value="ECO:0007669"/>
    <property type="project" value="UniProtKB-KW"/>
</dbReference>
<name>Q21HL1_SACD2</name>
<keyword evidence="4" id="KW-0732">Signal</keyword>
<evidence type="ECO:0000256" key="2">
    <source>
        <dbReference type="ARBA" id="ARBA00022837"/>
    </source>
</evidence>
<reference evidence="6 7" key="1">
    <citation type="journal article" date="2008" name="PLoS Genet.">
        <title>Complete genome sequence of the complex carbohydrate-degrading marine bacterium, Saccharophagus degradans strain 2-40 T.</title>
        <authorList>
            <person name="Weiner R.M."/>
            <person name="Taylor L.E.II."/>
            <person name="Henrissat B."/>
            <person name="Hauser L."/>
            <person name="Land M."/>
            <person name="Coutinho P.M."/>
            <person name="Rancurel C."/>
            <person name="Saunders E.H."/>
            <person name="Longmire A.G."/>
            <person name="Zhang H."/>
            <person name="Bayer E.A."/>
            <person name="Gilbert H.J."/>
            <person name="Larimer F."/>
            <person name="Zhulin I.B."/>
            <person name="Ekborg N.A."/>
            <person name="Lamed R."/>
            <person name="Richardson P.M."/>
            <person name="Borovok I."/>
            <person name="Hutcheson S."/>
        </authorList>
    </citation>
    <scope>NUCLEOTIDE SEQUENCE [LARGE SCALE GENOMIC DNA]</scope>
    <source>
        <strain evidence="7">2-40 / ATCC 43961 / DSM 17024</strain>
    </source>
</reference>
<evidence type="ECO:0000256" key="3">
    <source>
        <dbReference type="SAM" id="MobiDB-lite"/>
    </source>
</evidence>
<proteinExistence type="predicted"/>
<evidence type="ECO:0000256" key="4">
    <source>
        <dbReference type="SAM" id="SignalP"/>
    </source>
</evidence>
<keyword evidence="7" id="KW-1185">Reference proteome</keyword>
<dbReference type="eggNOG" id="COG3419">
    <property type="taxonomic scope" value="Bacteria"/>
</dbReference>
<evidence type="ECO:0000313" key="7">
    <source>
        <dbReference type="Proteomes" id="UP000001947"/>
    </source>
</evidence>
<dbReference type="HOGENOM" id="CLU_001890_0_1_6"/>
<protein>
    <submittedName>
        <fullName evidence="6">Tfp pilus assembly protein tip-associated adhesin PilY1-like protein</fullName>
    </submittedName>
</protein>
<keyword evidence="2" id="KW-0106">Calcium</keyword>
<feature type="chain" id="PRO_5004199938" evidence="4">
    <location>
        <begin position="34"/>
        <end position="1714"/>
    </location>
</feature>
<dbReference type="GeneID" id="98614222"/>
<dbReference type="Proteomes" id="UP000001947">
    <property type="component" value="Chromosome"/>
</dbReference>
<dbReference type="OrthoDB" id="7156875at2"/>
<dbReference type="EMBL" id="CP000282">
    <property type="protein sequence ID" value="ABD81818.1"/>
    <property type="molecule type" value="Genomic_DNA"/>
</dbReference>
<dbReference type="InterPro" id="IPR008707">
    <property type="entry name" value="B-propeller_PilY1"/>
</dbReference>
<sequence>MQIVKRNRIIKFVNLISKAMLAITASIAINANAQLQTVADFDAIPPTVVDSTTPLVMLVMSRDNQLWHKAYTDYTDLDGDGTIDTTYNDRFEYYGYFRSDLCYTYANGMFSPAAEVAENSHKCSGQWSGNFMNWLTTTRIDVVRKVLYGGYRSTDTATSTVLQRAFIPADNHAFVKVVDASKIDGVIADYTPITGLSVVSFCNVTDYDVGASDISGDMSAIDNPPKLKMAEGDQKAWSGSERNQCQYSGSGGEGGRSQFSPGRPTDSAITSIASDGELIVRVETCSTALDSPDAKSCKEYEDDSGNIVRKPYGILQSYGETGEFRFGLMTGSYEKKDRGGVLRKNIALMGGVDAAAADLEIDLETGVFLTKGSGDPGIINTINRLRIQGWDYGDTHYDDCDTYGLSINNFLSTTASNNRKCKDWGNPISELYVEALRYFAGGSANSAYVTDDGFIPTAAWTDPFSADAPCSKCSIIVLSTGLNNFDGDLYTNALPNLTSIENETDLVGIAEGLNIGQYVVGNATGGTADECDAKSIPSLSAASGPCPEVPRLQGTYKIAGASYYAKKTDLRTSLIGEQTVNTYAVSLSETMPSFDITTSSGESVKFVPTCQAHSNGRRRVTDSGWTACSLVDLTVVDKHDFGGALLISWEDSMWGNDYDMDGYIYFEYCTKTGTASQVRTACPKGLNEDAQDEFGNNTSPSAVINHSSGDFTNTHISHVVPEWDEAATGEIQIRFALVASAGGNSLKFGYVLLGSDDDGAHVNELLKEGNDNIVSTAIFDGPDSNRTIWSRDAKKVRATPGTPSTLENPLWYAAKYGNFTDFNNSSTPDLTGEWDVLNVDGTVGSDGIPDGYFPVSNPANLPTAIKRIFDNLSERVSAGSAAAVNAQTGSGEGAVYQALYAPTVEGSNGEVSWVGSIHSLFIDDQGRIREDSAAPKAQLTDADNVLSFYFDDVEDETKIQRYTVGGVAVGDPITFTDSSFSPIWSAREQLGAVTDYISNRTYTSNASDGRYIFTSFDRDGDGNVISPEYETTNSGPGVTDKAHAFVASNFALSGSTATDHGYLGLASGVTEASVENLINFIRGQEGLPNSRSRSIYDGDGNATKYLIGDIVHSTPAIVAKPAAGYHLTYRDRTYREFAEHYRARRNVIYVGANDGMLHAFNAGFFNSTNTSFSLTDASGRATPHPLGSELWGYVPFNLLPHLQWLKSELYPHVYYMDGIVKTFDVNIFEDDTDHPDGWGTIVVAGMRFGGGEFYVDHDADEGETNPTDRIAMRSGYVILDVTNPEVAPKLIAEITHPDLGYSVSEPALIKYRMPNPDTGSYEGTSRNRWYIVFGSGPAGDTDAERQAALDEAVSSKSAKLFVFDLNNKSLSMSELTDNNGDPELASFVGGVESVDWTSDFVDDAIYFGLVSGDAATPGGKLKRGKLSFSESGDLNIDFSRDLFNGTSLAFSASPLAFRDVNNDYWVFAGTGRYYVAADNLSTQQQSFFGIKEPKASGIAALNTTVANASLVDTSTVDVYTDGRVFDEGAAVTLTANGATLVPETFEDVQEFIGAHGGWRFDLYYPVWDIIAPRMRVTTKAAMAGNSVIFTAYDATGEYCDSEGNGYLFAPYSNGGAPGPFAPVGTDSSDTISAAVSGDPNEERVLWGVPLGIGVPSSPIVTRPSADSDSGDSGCDEYMALVQKSTGEIVNEMLGCESYTSGRQSWREIPVTWEM</sequence>